<dbReference type="GO" id="GO:0004565">
    <property type="term" value="F:beta-galactosidase activity"/>
    <property type="evidence" value="ECO:0007669"/>
    <property type="project" value="UniProtKB-EC"/>
</dbReference>
<dbReference type="PANTHER" id="PTHR23421">
    <property type="entry name" value="BETA-GALACTOSIDASE RELATED"/>
    <property type="match status" value="1"/>
</dbReference>
<evidence type="ECO:0000256" key="4">
    <source>
        <dbReference type="ARBA" id="ARBA00022801"/>
    </source>
</evidence>
<dbReference type="Pfam" id="PF01301">
    <property type="entry name" value="Glyco_hydro_35"/>
    <property type="match status" value="1"/>
</dbReference>
<feature type="domain" description="Glycoside hydrolase 35 catalytic" evidence="7">
    <location>
        <begin position="251"/>
        <end position="303"/>
    </location>
</feature>
<keyword evidence="5" id="KW-0326">Glycosidase</keyword>
<accession>A0AAP0CGW6</accession>
<dbReference type="Gene3D" id="3.20.20.80">
    <property type="entry name" value="Glycosidases"/>
    <property type="match status" value="1"/>
</dbReference>
<keyword evidence="4" id="KW-0378">Hydrolase</keyword>
<dbReference type="AlphaFoldDB" id="A0AAP0CGW6"/>
<dbReference type="EMBL" id="JBCNJP010000024">
    <property type="protein sequence ID" value="KAK9056441.1"/>
    <property type="molecule type" value="Genomic_DNA"/>
</dbReference>
<evidence type="ECO:0000313" key="8">
    <source>
        <dbReference type="EMBL" id="KAK9056441.1"/>
    </source>
</evidence>
<dbReference type="GO" id="GO:0005975">
    <property type="term" value="P:carbohydrate metabolic process"/>
    <property type="evidence" value="ECO:0007669"/>
    <property type="project" value="InterPro"/>
</dbReference>
<feature type="compositionally biased region" description="Pro residues" evidence="6">
    <location>
        <begin position="66"/>
        <end position="136"/>
    </location>
</feature>
<comment type="caution">
    <text evidence="8">The sequence shown here is derived from an EMBL/GenBank/DDBJ whole genome shotgun (WGS) entry which is preliminary data.</text>
</comment>
<name>A0AAP0CGW6_9ASTR</name>
<dbReference type="InterPro" id="IPR019801">
    <property type="entry name" value="Glyco_hydro_35_CS"/>
</dbReference>
<feature type="region of interest" description="Disordered" evidence="6">
    <location>
        <begin position="64"/>
        <end position="152"/>
    </location>
</feature>
<proteinExistence type="inferred from homology"/>
<evidence type="ECO:0000256" key="3">
    <source>
        <dbReference type="ARBA" id="ARBA00012756"/>
    </source>
</evidence>
<organism evidence="8 9">
    <name type="scientific">Deinandra increscens subsp. villosa</name>
    <dbReference type="NCBI Taxonomy" id="3103831"/>
    <lineage>
        <taxon>Eukaryota</taxon>
        <taxon>Viridiplantae</taxon>
        <taxon>Streptophyta</taxon>
        <taxon>Embryophyta</taxon>
        <taxon>Tracheophyta</taxon>
        <taxon>Spermatophyta</taxon>
        <taxon>Magnoliopsida</taxon>
        <taxon>eudicotyledons</taxon>
        <taxon>Gunneridae</taxon>
        <taxon>Pentapetalae</taxon>
        <taxon>asterids</taxon>
        <taxon>campanulids</taxon>
        <taxon>Asterales</taxon>
        <taxon>Asteraceae</taxon>
        <taxon>Asteroideae</taxon>
        <taxon>Heliantheae alliance</taxon>
        <taxon>Madieae</taxon>
        <taxon>Madiinae</taxon>
        <taxon>Deinandra</taxon>
    </lineage>
</organism>
<dbReference type="EC" id="3.2.1.23" evidence="3"/>
<comment type="catalytic activity">
    <reaction evidence="1">
        <text>Hydrolysis of terminal non-reducing beta-D-galactose residues in beta-D-galactosides.</text>
        <dbReference type="EC" id="3.2.1.23"/>
    </reaction>
</comment>
<dbReference type="SUPFAM" id="SSF51445">
    <property type="entry name" value="(Trans)glycosidases"/>
    <property type="match status" value="1"/>
</dbReference>
<protein>
    <recommendedName>
        <fullName evidence="3">beta-galactosidase</fullName>
        <ecNumber evidence="3">3.2.1.23</ecNumber>
    </recommendedName>
</protein>
<evidence type="ECO:0000256" key="6">
    <source>
        <dbReference type="SAM" id="MobiDB-lite"/>
    </source>
</evidence>
<evidence type="ECO:0000256" key="2">
    <source>
        <dbReference type="ARBA" id="ARBA00009809"/>
    </source>
</evidence>
<dbReference type="InterPro" id="IPR017853">
    <property type="entry name" value="GH"/>
</dbReference>
<keyword evidence="9" id="KW-1185">Reference proteome</keyword>
<gene>
    <name evidence="8" type="ORF">SSX86_023802</name>
</gene>
<comment type="similarity">
    <text evidence="2">Belongs to the glycosyl hydrolase 35 family.</text>
</comment>
<dbReference type="Proteomes" id="UP001408789">
    <property type="component" value="Unassembled WGS sequence"/>
</dbReference>
<dbReference type="PROSITE" id="PS01182">
    <property type="entry name" value="GLYCOSYL_HYDROL_F35"/>
    <property type="match status" value="1"/>
</dbReference>
<dbReference type="InterPro" id="IPR001944">
    <property type="entry name" value="Glycoside_Hdrlase_35"/>
</dbReference>
<sequence length="313" mass="34761">MDFTNEAGLRMKNPDDVFSVNLSIGAFIDEFTSTMASTFMLLLDELWATLEKNQQRLVELNTRLGLPPPPPLAARPPLIPLPSSPAPPPCHVSPPTMPTPPPPPPTPTPAPPSSLLEPPPSSSQPPQPLVPHPLPKPMSSLATHPTKLTPFVPTRPIMMKTFGDRSPTSHFVIEPNTTGRREWRPPWRCPWRHINTAPNAVVRQEWRPPWPTHPVLEDKNVFKPWGMIRTRGYDPTQKARRLIQPQAIPTGFPVWLQYVPGFPAAIQGFTQKIVEMMKAENLFESQGGPIILSQIENEYGAQGKSLGPPGKHT</sequence>
<evidence type="ECO:0000313" key="9">
    <source>
        <dbReference type="Proteomes" id="UP001408789"/>
    </source>
</evidence>
<dbReference type="InterPro" id="IPR031330">
    <property type="entry name" value="Gly_Hdrlase_35_cat"/>
</dbReference>
<evidence type="ECO:0000259" key="7">
    <source>
        <dbReference type="Pfam" id="PF01301"/>
    </source>
</evidence>
<evidence type="ECO:0000256" key="5">
    <source>
        <dbReference type="ARBA" id="ARBA00023295"/>
    </source>
</evidence>
<evidence type="ECO:0000256" key="1">
    <source>
        <dbReference type="ARBA" id="ARBA00001412"/>
    </source>
</evidence>
<reference evidence="8 9" key="1">
    <citation type="submission" date="2024-04" db="EMBL/GenBank/DDBJ databases">
        <title>The reference genome of an endangered Asteraceae, Deinandra increscens subsp. villosa, native to the Central Coast of California.</title>
        <authorList>
            <person name="Guilliams M."/>
            <person name="Hasenstab-Lehman K."/>
            <person name="Meyer R."/>
            <person name="Mcevoy S."/>
        </authorList>
    </citation>
    <scope>NUCLEOTIDE SEQUENCE [LARGE SCALE GENOMIC DNA]</scope>
    <source>
        <tissue evidence="8">Leaf</tissue>
    </source>
</reference>